<evidence type="ECO:0000313" key="3">
    <source>
        <dbReference type="Proteomes" id="UP000191144"/>
    </source>
</evidence>
<feature type="region of interest" description="Disordered" evidence="1">
    <location>
        <begin position="212"/>
        <end position="277"/>
    </location>
</feature>
<feature type="compositionally biased region" description="Polar residues" evidence="1">
    <location>
        <begin position="481"/>
        <end position="508"/>
    </location>
</feature>
<protein>
    <submittedName>
        <fullName evidence="2">LAME_0E04962g1_1</fullName>
    </submittedName>
</protein>
<sequence length="585" mass="65401">MGDTGINDIVGESAKDNTKAGSWSPTADIVDTPAFSNSAYQAGEQSGDDRPRFNHHILVSDAMAKNSRQLLYAHIYNYLIQHKYYRTARRLLDEADVPLSKPIPDDKAKSDELLHAKMLMNSKDTFLCEWWESLWTLHYFIETQSVEKISSNRLFHDPVTPILPQRPPMVQSSTTSNPNWTQQQPYQYQQRQQQYQPQQPHFGATDAAAFAPLGPLQPSMAPPRVNDLKANKTTASPSSPLRKSASAYSHVQAAPGGMPTAMGPSGLSVPSHQFGVPNAQGPLGPNPMYSNFSPVVRAYSGASSEQALNTTKNGIETSIKEYQHPGMAPPPMNNAPGIPDNMMIYMQKQHDAMGVRKHPEDDFSKNDTQWNLKQQQLHDQYQKSMYIMMQQQQQQSYQQYPPYPQQRPPPQQQHQQNYPTQRPQRYRSFSNPPIPDEHSAMISNNQSRISNTQQARDAATAELPNRRDIQQLHRQGMGPSQRETQPQHNRPSAQRHVSATQINASGYQNPADLTPDPGSAPLPLGGHTLDSATHMNMMMMHQSPSALSPVIASGQELPQGDKYIESVTNMMNFGNPLQPSSSHQN</sequence>
<evidence type="ECO:0000313" key="2">
    <source>
        <dbReference type="EMBL" id="SCU89688.1"/>
    </source>
</evidence>
<accession>A0A1G4JH41</accession>
<feature type="compositionally biased region" description="Pro residues" evidence="1">
    <location>
        <begin position="401"/>
        <end position="411"/>
    </location>
</feature>
<keyword evidence="3" id="KW-1185">Reference proteome</keyword>
<dbReference type="InterPro" id="IPR006594">
    <property type="entry name" value="LisH"/>
</dbReference>
<feature type="region of interest" description="Disordered" evidence="1">
    <location>
        <begin position="1"/>
        <end position="29"/>
    </location>
</feature>
<gene>
    <name evidence="2" type="ORF">LAME_0E04962G</name>
</gene>
<feature type="compositionally biased region" description="Polar residues" evidence="1">
    <location>
        <begin position="231"/>
        <end position="249"/>
    </location>
</feature>
<feature type="compositionally biased region" description="Polar residues" evidence="1">
    <location>
        <begin position="170"/>
        <end position="181"/>
    </location>
</feature>
<proteinExistence type="predicted"/>
<dbReference type="PROSITE" id="PS50896">
    <property type="entry name" value="LISH"/>
    <property type="match status" value="1"/>
</dbReference>
<name>A0A1G4JH41_9SACH</name>
<dbReference type="SMART" id="SM00667">
    <property type="entry name" value="LisH"/>
    <property type="match status" value="1"/>
</dbReference>
<dbReference type="EMBL" id="LT598481">
    <property type="protein sequence ID" value="SCU89688.1"/>
    <property type="molecule type" value="Genomic_DNA"/>
</dbReference>
<feature type="compositionally biased region" description="Low complexity" evidence="1">
    <location>
        <begin position="182"/>
        <end position="200"/>
    </location>
</feature>
<feature type="region of interest" description="Disordered" evidence="1">
    <location>
        <begin position="160"/>
        <end position="200"/>
    </location>
</feature>
<organism evidence="2 3">
    <name type="scientific">Lachancea meyersii CBS 8951</name>
    <dbReference type="NCBI Taxonomy" id="1266667"/>
    <lineage>
        <taxon>Eukaryota</taxon>
        <taxon>Fungi</taxon>
        <taxon>Dikarya</taxon>
        <taxon>Ascomycota</taxon>
        <taxon>Saccharomycotina</taxon>
        <taxon>Saccharomycetes</taxon>
        <taxon>Saccharomycetales</taxon>
        <taxon>Saccharomycetaceae</taxon>
        <taxon>Lachancea</taxon>
    </lineage>
</organism>
<feature type="compositionally biased region" description="Low complexity" evidence="1">
    <location>
        <begin position="412"/>
        <end position="423"/>
    </location>
</feature>
<evidence type="ECO:0000256" key="1">
    <source>
        <dbReference type="SAM" id="MobiDB-lite"/>
    </source>
</evidence>
<dbReference type="OrthoDB" id="4036671at2759"/>
<feature type="compositionally biased region" description="Polar residues" evidence="1">
    <location>
        <begin position="441"/>
        <end position="455"/>
    </location>
</feature>
<feature type="region of interest" description="Disordered" evidence="1">
    <location>
        <begin position="392"/>
        <end position="530"/>
    </location>
</feature>
<reference evidence="3" key="1">
    <citation type="submission" date="2016-03" db="EMBL/GenBank/DDBJ databases">
        <authorList>
            <person name="Devillers Hugo."/>
        </authorList>
    </citation>
    <scope>NUCLEOTIDE SEQUENCE [LARGE SCALE GENOMIC DNA]</scope>
</reference>
<dbReference type="Proteomes" id="UP000191144">
    <property type="component" value="Chromosome E"/>
</dbReference>
<dbReference type="AlphaFoldDB" id="A0A1G4JH41"/>